<dbReference type="AlphaFoldDB" id="A0A255Y6F0"/>
<evidence type="ECO:0000313" key="2">
    <source>
        <dbReference type="EMBL" id="OYQ24274.1"/>
    </source>
</evidence>
<keyword evidence="2" id="KW-0378">Hydrolase</keyword>
<organism evidence="2 3">
    <name type="scientific">Sandarakinorhabdus cyanobacteriorum</name>
    <dbReference type="NCBI Taxonomy" id="1981098"/>
    <lineage>
        <taxon>Bacteria</taxon>
        <taxon>Pseudomonadati</taxon>
        <taxon>Pseudomonadota</taxon>
        <taxon>Alphaproteobacteria</taxon>
        <taxon>Sphingomonadales</taxon>
        <taxon>Sphingosinicellaceae</taxon>
        <taxon>Sandarakinorhabdus</taxon>
    </lineage>
</organism>
<gene>
    <name evidence="2" type="ORF">CHU93_15635</name>
</gene>
<dbReference type="EMBL" id="NOXT01000125">
    <property type="protein sequence ID" value="OYQ24274.1"/>
    <property type="molecule type" value="Genomic_DNA"/>
</dbReference>
<sequence>MSTAAATAPAARLRAPSMLLTLSEGRGLMELAAAVATRPLMMTAPKGDGHPVLVLPGFMASDTSTAPLRKYLRDLGHDARPWGNGRNLGRFYKMRDVMRQQLADLHAETGRKVSLVGWSLGGVFSRYLALTNPDAVRCVITLGSPFSGDINATNAKRLYEYMSKEGDPDPNDLTLLAGDLPVPNSSIYTRLDGVVNWRTCIAKPAPNAENIEVHLASHLGIGVNPAALWAVADRLAQPEGHFTPFRRNGPFAFAYAG</sequence>
<dbReference type="InterPro" id="IPR029058">
    <property type="entry name" value="AB_hydrolase_fold"/>
</dbReference>
<dbReference type="OrthoDB" id="7389193at2"/>
<dbReference type="RefSeq" id="WP_094475084.1">
    <property type="nucleotide sequence ID" value="NZ_NOXT01000125.1"/>
</dbReference>
<comment type="caution">
    <text evidence="2">The sequence shown here is derived from an EMBL/GenBank/DDBJ whole genome shotgun (WGS) entry which is preliminary data.</text>
</comment>
<dbReference type="SUPFAM" id="SSF53474">
    <property type="entry name" value="alpha/beta-Hydrolases"/>
    <property type="match status" value="1"/>
</dbReference>
<keyword evidence="3" id="KW-1185">Reference proteome</keyword>
<feature type="domain" description="AB hydrolase-1" evidence="1">
    <location>
        <begin position="57"/>
        <end position="147"/>
    </location>
</feature>
<dbReference type="Gene3D" id="3.40.50.1820">
    <property type="entry name" value="alpha/beta hydrolase"/>
    <property type="match status" value="1"/>
</dbReference>
<evidence type="ECO:0000313" key="3">
    <source>
        <dbReference type="Proteomes" id="UP000216991"/>
    </source>
</evidence>
<evidence type="ECO:0000259" key="1">
    <source>
        <dbReference type="Pfam" id="PF00561"/>
    </source>
</evidence>
<protein>
    <submittedName>
        <fullName evidence="2">Alpha/beta hydrolase</fullName>
    </submittedName>
</protein>
<proteinExistence type="predicted"/>
<dbReference type="InterPro" id="IPR000073">
    <property type="entry name" value="AB_hydrolase_1"/>
</dbReference>
<dbReference type="Proteomes" id="UP000216991">
    <property type="component" value="Unassembled WGS sequence"/>
</dbReference>
<dbReference type="Pfam" id="PF00561">
    <property type="entry name" value="Abhydrolase_1"/>
    <property type="match status" value="1"/>
</dbReference>
<reference evidence="2 3" key="1">
    <citation type="submission" date="2017-07" db="EMBL/GenBank/DDBJ databases">
        <title>Sandarakinorhabdus cyanobacteriorum sp. nov., a novel bacterium isolated from cyanobacterial aggregates in a eutrophic lake.</title>
        <authorList>
            <person name="Cai H."/>
        </authorList>
    </citation>
    <scope>NUCLEOTIDE SEQUENCE [LARGE SCALE GENOMIC DNA]</scope>
    <source>
        <strain evidence="2 3">TH057</strain>
    </source>
</reference>
<accession>A0A255Y6F0</accession>
<dbReference type="GO" id="GO:0016787">
    <property type="term" value="F:hydrolase activity"/>
    <property type="evidence" value="ECO:0007669"/>
    <property type="project" value="UniProtKB-KW"/>
</dbReference>
<name>A0A255Y6F0_9SPHN</name>